<evidence type="ECO:0000313" key="2">
    <source>
        <dbReference type="Proteomes" id="UP001153148"/>
    </source>
</evidence>
<reference evidence="1" key="1">
    <citation type="submission" date="2021-03" db="EMBL/GenBank/DDBJ databases">
        <authorList>
            <person name="Tran Van P."/>
        </authorList>
    </citation>
    <scope>NUCLEOTIDE SEQUENCE</scope>
</reference>
<evidence type="ECO:0000313" key="1">
    <source>
        <dbReference type="EMBL" id="CAG2063268.1"/>
    </source>
</evidence>
<dbReference type="EMBL" id="CAJPIN010025325">
    <property type="protein sequence ID" value="CAG2063268.1"/>
    <property type="molecule type" value="Genomic_DNA"/>
</dbReference>
<name>A0ABN7P9B4_TIMPD</name>
<dbReference type="Proteomes" id="UP001153148">
    <property type="component" value="Unassembled WGS sequence"/>
</dbReference>
<proteinExistence type="predicted"/>
<gene>
    <name evidence="1" type="ORF">TPAB3V08_LOCUS10215</name>
</gene>
<comment type="caution">
    <text evidence="1">The sequence shown here is derived from an EMBL/GenBank/DDBJ whole genome shotgun (WGS) entry which is preliminary data.</text>
</comment>
<sequence length="63" mass="7080">MPGISPGDVSFVRTPPFDSELLHAYIAHLRLAVFILTQEQPPCQAICLRSRHTCISCMRQLVD</sequence>
<protein>
    <submittedName>
        <fullName evidence="1">Uncharacterized protein</fullName>
    </submittedName>
</protein>
<organism evidence="1 2">
    <name type="scientific">Timema podura</name>
    <name type="common">Walking stick</name>
    <dbReference type="NCBI Taxonomy" id="61482"/>
    <lineage>
        <taxon>Eukaryota</taxon>
        <taxon>Metazoa</taxon>
        <taxon>Ecdysozoa</taxon>
        <taxon>Arthropoda</taxon>
        <taxon>Hexapoda</taxon>
        <taxon>Insecta</taxon>
        <taxon>Pterygota</taxon>
        <taxon>Neoptera</taxon>
        <taxon>Polyneoptera</taxon>
        <taxon>Phasmatodea</taxon>
        <taxon>Timematodea</taxon>
        <taxon>Timematoidea</taxon>
        <taxon>Timematidae</taxon>
        <taxon>Timema</taxon>
    </lineage>
</organism>
<keyword evidence="2" id="KW-1185">Reference proteome</keyword>
<accession>A0ABN7P9B4</accession>